<dbReference type="AlphaFoldDB" id="A0A0F9BMC9"/>
<proteinExistence type="predicted"/>
<gene>
    <name evidence="1" type="ORF">LCGC14_2772420</name>
</gene>
<organism evidence="1">
    <name type="scientific">marine sediment metagenome</name>
    <dbReference type="NCBI Taxonomy" id="412755"/>
    <lineage>
        <taxon>unclassified sequences</taxon>
        <taxon>metagenomes</taxon>
        <taxon>ecological metagenomes</taxon>
    </lineage>
</organism>
<accession>A0A0F9BMC9</accession>
<name>A0A0F9BMC9_9ZZZZ</name>
<protein>
    <submittedName>
        <fullName evidence="1">Uncharacterized protein</fullName>
    </submittedName>
</protein>
<evidence type="ECO:0000313" key="1">
    <source>
        <dbReference type="EMBL" id="KKK85526.1"/>
    </source>
</evidence>
<sequence length="147" mass="15040">MFDADMILLDGSIDLNAANDAVPTSVTRDAATGGAVIDIGEGGTPASGLVAVLIGVDSANGSTDTLTAFIESSDNVAFGSVVHELGKFDKLAATKGIILGAEVAGVFMLRFSTTDRYIRLNATVGTSPDDFGTVYCFLTPNAFGNVL</sequence>
<dbReference type="EMBL" id="LAZR01051266">
    <property type="protein sequence ID" value="KKK85526.1"/>
    <property type="molecule type" value="Genomic_DNA"/>
</dbReference>
<comment type="caution">
    <text evidence="1">The sequence shown here is derived from an EMBL/GenBank/DDBJ whole genome shotgun (WGS) entry which is preliminary data.</text>
</comment>
<reference evidence="1" key="1">
    <citation type="journal article" date="2015" name="Nature">
        <title>Complex archaea that bridge the gap between prokaryotes and eukaryotes.</title>
        <authorList>
            <person name="Spang A."/>
            <person name="Saw J.H."/>
            <person name="Jorgensen S.L."/>
            <person name="Zaremba-Niedzwiedzka K."/>
            <person name="Martijn J."/>
            <person name="Lind A.E."/>
            <person name="van Eijk R."/>
            <person name="Schleper C."/>
            <person name="Guy L."/>
            <person name="Ettema T.J."/>
        </authorList>
    </citation>
    <scope>NUCLEOTIDE SEQUENCE</scope>
</reference>
<dbReference type="Gene3D" id="2.60.120.1110">
    <property type="match status" value="1"/>
</dbReference>